<evidence type="ECO:0000256" key="7">
    <source>
        <dbReference type="ARBA" id="ARBA00022723"/>
    </source>
</evidence>
<proteinExistence type="inferred from homology"/>
<dbReference type="EMBL" id="PJCH01000008">
    <property type="protein sequence ID" value="PQA87403.1"/>
    <property type="molecule type" value="Genomic_DNA"/>
</dbReference>
<evidence type="ECO:0000256" key="1">
    <source>
        <dbReference type="ARBA" id="ARBA00000163"/>
    </source>
</evidence>
<dbReference type="PROSITE" id="PS00082">
    <property type="entry name" value="EXTRADIOL_DIOXYGENAS"/>
    <property type="match status" value="1"/>
</dbReference>
<dbReference type="EC" id="1.13.11.2" evidence="5"/>
<evidence type="ECO:0000256" key="9">
    <source>
        <dbReference type="ARBA" id="ARBA00022797"/>
    </source>
</evidence>
<keyword evidence="11 15" id="KW-0560">Oxidoreductase</keyword>
<feature type="domain" description="VOC" evidence="16">
    <location>
        <begin position="149"/>
        <end position="268"/>
    </location>
</feature>
<dbReference type="InterPro" id="IPR037523">
    <property type="entry name" value="VOC_core"/>
</dbReference>
<dbReference type="InterPro" id="IPR000486">
    <property type="entry name" value="Xdiol_ring_cleave_dOase_1/2"/>
</dbReference>
<comment type="catalytic activity">
    <reaction evidence="1">
        <text>catechol + O2 = (2Z,4E)-2-hydroxy-6-oxohexa-2,4-dienoate + H(+)</text>
        <dbReference type="Rhea" id="RHEA:17337"/>
        <dbReference type="ChEBI" id="CHEBI:15378"/>
        <dbReference type="ChEBI" id="CHEBI:15379"/>
        <dbReference type="ChEBI" id="CHEBI:18135"/>
        <dbReference type="ChEBI" id="CHEBI:71198"/>
        <dbReference type="EC" id="1.13.11.2"/>
    </reaction>
</comment>
<dbReference type="OrthoDB" id="9803142at2"/>
<dbReference type="Proteomes" id="UP000239504">
    <property type="component" value="Unassembled WGS sequence"/>
</dbReference>
<dbReference type="InterPro" id="IPR004360">
    <property type="entry name" value="Glyas_Fos-R_dOase_dom"/>
</dbReference>
<protein>
    <recommendedName>
        <fullName evidence="6">Metapyrocatechase</fullName>
        <ecNumber evidence="5">1.13.11.2</ecNumber>
    </recommendedName>
    <alternativeName>
        <fullName evidence="14">CatO2ase</fullName>
    </alternativeName>
    <alternativeName>
        <fullName evidence="13">Catechol 2,3-dioxygenase</fullName>
    </alternativeName>
</protein>
<dbReference type="InterPro" id="IPR017624">
    <property type="entry name" value="Catechol_2-3_dOase"/>
</dbReference>
<keyword evidence="7" id="KW-0479">Metal-binding</keyword>
<sequence>MAVTGVLRPGFVQIRVMDLDEAIVHYRDNLGLDLVRQKDDFAYLRAYDEFDRHSVVLRQAEEPGLDVLGFKIISDAALADFAKRLNEMGVKTDDIAAGEHCGVGRRVRFSVPTGHVIDLYAEMELSDNGPMTKNPDIWREEPRGMRISRFDHCAVLGVDIAASAEIFEKALDFVVTERAIDPEGNPVAIFLTCSNKAHDIAFLAGPVDAKLHHASFLVESWNDVGHACDLIAQRNISLDIGPTRHGITRGQTVYFFDPSGNRNECFAGGYQHYPDNPVREWTVDQLGKAIFYYEKEVHARFTSVLT</sequence>
<gene>
    <name evidence="17" type="ORF">CW354_12365</name>
</gene>
<comment type="similarity">
    <text evidence="3 15">Belongs to the extradiol ring-cleavage dioxygenase family.</text>
</comment>
<evidence type="ECO:0000313" key="17">
    <source>
        <dbReference type="EMBL" id="PQA87403.1"/>
    </source>
</evidence>
<keyword evidence="10 15" id="KW-0223">Dioxygenase</keyword>
<evidence type="ECO:0000256" key="14">
    <source>
        <dbReference type="ARBA" id="ARBA00031146"/>
    </source>
</evidence>
<evidence type="ECO:0000256" key="12">
    <source>
        <dbReference type="ARBA" id="ARBA00023004"/>
    </source>
</evidence>
<name>A0A2S7K4H2_9PROT</name>
<keyword evidence="18" id="KW-1185">Reference proteome</keyword>
<reference evidence="17 18" key="1">
    <citation type="submission" date="2017-12" db="EMBL/GenBank/DDBJ databases">
        <authorList>
            <person name="Hurst M.R.H."/>
        </authorList>
    </citation>
    <scope>NUCLEOTIDE SEQUENCE [LARGE SCALE GENOMIC DNA]</scope>
    <source>
        <strain evidence="17 18">SY-3-19</strain>
    </source>
</reference>
<evidence type="ECO:0000256" key="2">
    <source>
        <dbReference type="ARBA" id="ARBA00001954"/>
    </source>
</evidence>
<evidence type="ECO:0000256" key="6">
    <source>
        <dbReference type="ARBA" id="ARBA00022190"/>
    </source>
</evidence>
<dbReference type="GO" id="GO:0008198">
    <property type="term" value="F:ferrous iron binding"/>
    <property type="evidence" value="ECO:0007669"/>
    <property type="project" value="InterPro"/>
</dbReference>
<evidence type="ECO:0000256" key="15">
    <source>
        <dbReference type="RuleBase" id="RU000683"/>
    </source>
</evidence>
<dbReference type="SUPFAM" id="SSF54593">
    <property type="entry name" value="Glyoxalase/Bleomycin resistance protein/Dihydroxybiphenyl dioxygenase"/>
    <property type="match status" value="1"/>
</dbReference>
<dbReference type="PROSITE" id="PS51819">
    <property type="entry name" value="VOC"/>
    <property type="match status" value="2"/>
</dbReference>
<evidence type="ECO:0000256" key="11">
    <source>
        <dbReference type="ARBA" id="ARBA00023002"/>
    </source>
</evidence>
<dbReference type="Gene3D" id="3.10.180.10">
    <property type="entry name" value="2,3-Dihydroxybiphenyl 1,2-Dioxygenase, domain 1"/>
    <property type="match status" value="2"/>
</dbReference>
<organism evidence="17 18">
    <name type="scientific">Hyphococcus luteus</name>
    <dbReference type="NCBI Taxonomy" id="2058213"/>
    <lineage>
        <taxon>Bacteria</taxon>
        <taxon>Pseudomonadati</taxon>
        <taxon>Pseudomonadota</taxon>
        <taxon>Alphaproteobacteria</taxon>
        <taxon>Parvularculales</taxon>
        <taxon>Parvularculaceae</taxon>
        <taxon>Hyphococcus</taxon>
    </lineage>
</organism>
<dbReference type="Pfam" id="PF22247">
    <property type="entry name" value="Diox-like_N"/>
    <property type="match status" value="1"/>
</dbReference>
<dbReference type="RefSeq" id="WP_104830410.1">
    <property type="nucleotide sequence ID" value="NZ_PJCH01000008.1"/>
</dbReference>
<dbReference type="InterPro" id="IPR029068">
    <property type="entry name" value="Glyas_Bleomycin-R_OHBP_Dase"/>
</dbReference>
<dbReference type="AlphaFoldDB" id="A0A2S7K4H2"/>
<evidence type="ECO:0000256" key="10">
    <source>
        <dbReference type="ARBA" id="ARBA00022964"/>
    </source>
</evidence>
<evidence type="ECO:0000313" key="18">
    <source>
        <dbReference type="Proteomes" id="UP000239504"/>
    </source>
</evidence>
<dbReference type="NCBIfam" id="TIGR03211">
    <property type="entry name" value="catechol_2_3"/>
    <property type="match status" value="1"/>
</dbReference>
<keyword evidence="12 15" id="KW-0408">Iron</keyword>
<keyword evidence="8" id="KW-0677">Repeat</keyword>
<evidence type="ECO:0000256" key="5">
    <source>
        <dbReference type="ARBA" id="ARBA00013117"/>
    </source>
</evidence>
<dbReference type="GO" id="GO:0018577">
    <property type="term" value="F:catechol 2,3-dioxygenase activity"/>
    <property type="evidence" value="ECO:0007669"/>
    <property type="project" value="UniProtKB-EC"/>
</dbReference>
<evidence type="ECO:0000256" key="3">
    <source>
        <dbReference type="ARBA" id="ARBA00008784"/>
    </source>
</evidence>
<comment type="cofactor">
    <cofactor evidence="2 15">
        <name>Fe(2+)</name>
        <dbReference type="ChEBI" id="CHEBI:29033"/>
    </cofactor>
</comment>
<keyword evidence="9 15" id="KW-0058">Aromatic hydrocarbons catabolism</keyword>
<comment type="subunit">
    <text evidence="4">Homotetramer.</text>
</comment>
<evidence type="ECO:0000256" key="13">
    <source>
        <dbReference type="ARBA" id="ARBA00030369"/>
    </source>
</evidence>
<evidence type="ECO:0000259" key="16">
    <source>
        <dbReference type="PROSITE" id="PS51819"/>
    </source>
</evidence>
<comment type="caution">
    <text evidence="17">The sequence shown here is derived from an EMBL/GenBank/DDBJ whole genome shotgun (WGS) entry which is preliminary data.</text>
</comment>
<evidence type="ECO:0000256" key="8">
    <source>
        <dbReference type="ARBA" id="ARBA00022737"/>
    </source>
</evidence>
<accession>A0A2S7K4H2</accession>
<evidence type="ECO:0000256" key="4">
    <source>
        <dbReference type="ARBA" id="ARBA00011881"/>
    </source>
</evidence>
<dbReference type="InterPro" id="IPR054560">
    <property type="entry name" value="XylE-like_N"/>
</dbReference>
<feature type="domain" description="VOC" evidence="16">
    <location>
        <begin position="8"/>
        <end position="122"/>
    </location>
</feature>
<dbReference type="Pfam" id="PF00903">
    <property type="entry name" value="Glyoxalase"/>
    <property type="match status" value="1"/>
</dbReference>